<protein>
    <submittedName>
        <fullName evidence="4">Glycosyl hydrolase, glucoamylase</fullName>
    </submittedName>
</protein>
<dbReference type="Pfam" id="PF00723">
    <property type="entry name" value="Glyco_hydro_15"/>
    <property type="match status" value="1"/>
</dbReference>
<dbReference type="AlphaFoldDB" id="H2C803"/>
<gene>
    <name evidence="4" type="ORF">MetMK1DRAFT_00027030</name>
</gene>
<organism evidence="4 5">
    <name type="scientific">Metallosphaera yellowstonensis MK1</name>
    <dbReference type="NCBI Taxonomy" id="671065"/>
    <lineage>
        <taxon>Archaea</taxon>
        <taxon>Thermoproteota</taxon>
        <taxon>Thermoprotei</taxon>
        <taxon>Sulfolobales</taxon>
        <taxon>Sulfolobaceae</taxon>
        <taxon>Metallosphaera</taxon>
    </lineage>
</organism>
<dbReference type="NCBIfam" id="NF041084">
    <property type="entry name" value="trehalase_H1_Arch"/>
    <property type="match status" value="1"/>
</dbReference>
<reference evidence="4 5" key="1">
    <citation type="submission" date="2012-01" db="EMBL/GenBank/DDBJ databases">
        <title>Improved High-Quality Draft sequence of Metallosphaera yellowstonensis MK1.</title>
        <authorList>
            <consortium name="US DOE Joint Genome Institute"/>
            <person name="Lucas S."/>
            <person name="Han J."/>
            <person name="Cheng J.-F."/>
            <person name="Goodwin L."/>
            <person name="Pitluck S."/>
            <person name="Peters L."/>
            <person name="Teshima H."/>
            <person name="Detter J.C."/>
            <person name="Han C."/>
            <person name="Tapia R."/>
            <person name="Land M."/>
            <person name="Hauser L."/>
            <person name="Kyrpides N."/>
            <person name="Kozubal M."/>
            <person name="Macur R.E."/>
            <person name="Jay Z."/>
            <person name="Inskeep W."/>
            <person name="Woyke T."/>
        </authorList>
    </citation>
    <scope>NUCLEOTIDE SEQUENCE [LARGE SCALE GENOMIC DNA]</scope>
    <source>
        <strain evidence="4 5">MK1</strain>
    </source>
</reference>
<name>H2C803_9CREN</name>
<dbReference type="InterPro" id="IPR045582">
    <property type="entry name" value="Trehalase-like_N"/>
</dbReference>
<dbReference type="InterPro" id="IPR053494">
    <property type="entry name" value="GH15_Enzymes"/>
</dbReference>
<dbReference type="OrthoDB" id="36362at2157"/>
<dbReference type="PANTHER" id="PTHR31616:SF0">
    <property type="entry name" value="GLUCAN 1,4-ALPHA-GLUCOSIDASE"/>
    <property type="match status" value="1"/>
</dbReference>
<dbReference type="InterPro" id="IPR011613">
    <property type="entry name" value="GH15-like"/>
</dbReference>
<dbReference type="InterPro" id="IPR008928">
    <property type="entry name" value="6-hairpin_glycosidase_sf"/>
</dbReference>
<proteinExistence type="inferred from homology"/>
<dbReference type="HOGENOM" id="CLU_010399_3_1_2"/>
<dbReference type="RefSeq" id="WP_009074513.1">
    <property type="nucleotide sequence ID" value="NZ_JH597770.1"/>
</dbReference>
<accession>H2C803</accession>
<dbReference type="PANTHER" id="PTHR31616">
    <property type="entry name" value="TREHALASE"/>
    <property type="match status" value="1"/>
</dbReference>
<feature type="domain" description="Trehalase-like N-terminal" evidence="3">
    <location>
        <begin position="6"/>
        <end position="87"/>
    </location>
</feature>
<dbReference type="InterPro" id="IPR012341">
    <property type="entry name" value="6hp_glycosidase-like_sf"/>
</dbReference>
<evidence type="ECO:0000259" key="3">
    <source>
        <dbReference type="Pfam" id="PF19291"/>
    </source>
</evidence>
<sequence>MKFYAFLSNGLTSALERDGNIEWFPTPRFDSPSIFTKLLDQEGGSFSVLPDDEDYVVSSEYVEDSMILRTKFKTKRGQLELIDFLPLSLPAIIRIYNSEIPFVSDIKVFFDYGLIRPGVNVHRKGLIYKNPRSQEGVELELRGNYCIEDTKIKFKPGQGYLYLLYSKDLRYGLFSKKGEVYSKPYEALERTLTFWKNLIMRSRQITKLKRFEQFYRRSLSVILGLMYFPTGGLIASPTTSLPEIIGESRNWDYRYVWVRDASYGAEALIKAGLLSRARHVLNFLSSVVDPSSKSFDHPFYGIDGTSPPEEQELEWLRGFQNSRPVRIGNGAYMQVQNDIEGAYMHSLHLYYKESKDKQFLLDNWWAVEAIADWVSNSWYRKSTDIWEQRNVNEHFVHTKIMNWVALDRASKLAQDLGMEKWKDWRNVSEEIRSSVMEEGYSKELNSFVKYYGSQEIDSALLLLPLYGFIEATDPRFLGTLKRIETELAVSPGLFLRYRGDFMGEALNPFTLVTLWMARVYIRLGRTKEASNMLEVLQSCSTDLLLLGEHIEKGTCIPRGNFPHLFPTSGVVVTVRELEESLQDTHLT</sequence>
<dbReference type="STRING" id="671065.MetMK1DRAFT_00027030"/>
<comment type="similarity">
    <text evidence="1">Belongs to the glycosyl hydrolase 15 family.</text>
</comment>
<keyword evidence="5" id="KW-1185">Reference proteome</keyword>
<dbReference type="EMBL" id="JH597770">
    <property type="protein sequence ID" value="EHP68279.1"/>
    <property type="molecule type" value="Genomic_DNA"/>
</dbReference>
<dbReference type="Pfam" id="PF19291">
    <property type="entry name" value="TREH_N"/>
    <property type="match status" value="1"/>
</dbReference>
<evidence type="ECO:0000259" key="2">
    <source>
        <dbReference type="Pfam" id="PF00723"/>
    </source>
</evidence>
<dbReference type="eggNOG" id="arCOG03286">
    <property type="taxonomic scope" value="Archaea"/>
</dbReference>
<dbReference type="Gene3D" id="1.50.10.10">
    <property type="match status" value="1"/>
</dbReference>
<keyword evidence="4" id="KW-0378">Hydrolase</keyword>
<feature type="domain" description="GH15-like" evidence="2">
    <location>
        <begin position="212"/>
        <end position="538"/>
    </location>
</feature>
<dbReference type="GO" id="GO:0004553">
    <property type="term" value="F:hydrolase activity, hydrolyzing O-glycosyl compounds"/>
    <property type="evidence" value="ECO:0007669"/>
    <property type="project" value="UniProtKB-ARBA"/>
</dbReference>
<dbReference type="NCBIfam" id="NF041085">
    <property type="entry name" value="trehalase_H2_Arch"/>
    <property type="match status" value="1"/>
</dbReference>
<dbReference type="Proteomes" id="UP000003980">
    <property type="component" value="Unassembled WGS sequence"/>
</dbReference>
<evidence type="ECO:0000256" key="1">
    <source>
        <dbReference type="ARBA" id="ARBA00006188"/>
    </source>
</evidence>
<evidence type="ECO:0000313" key="4">
    <source>
        <dbReference type="EMBL" id="EHP68279.1"/>
    </source>
</evidence>
<dbReference type="GO" id="GO:0005975">
    <property type="term" value="P:carbohydrate metabolic process"/>
    <property type="evidence" value="ECO:0007669"/>
    <property type="project" value="InterPro"/>
</dbReference>
<dbReference type="InterPro" id="IPR054963">
    <property type="entry name" value="Trehalase_2"/>
</dbReference>
<evidence type="ECO:0000313" key="5">
    <source>
        <dbReference type="Proteomes" id="UP000003980"/>
    </source>
</evidence>
<dbReference type="SUPFAM" id="SSF48208">
    <property type="entry name" value="Six-hairpin glycosidases"/>
    <property type="match status" value="1"/>
</dbReference>